<dbReference type="EMBL" id="JANTHX010000008">
    <property type="protein sequence ID" value="MCS0500717.1"/>
    <property type="molecule type" value="Genomic_DNA"/>
</dbReference>
<keyword evidence="3" id="KW-1185">Reference proteome</keyword>
<sequence>MHESSDDTVPHAVRERLARSVVDVDEVEVALGDTIVRGSAPRPRRPAVPELPPVPTALRPHHRIRVGQDEPITLDHPVHIGRRPRAQRVPSASAPHLVSVASPAGGISATHLELREQGAVVVATDMRTLNGSEVRVPGSPVQALRRGESVVVTPGTRIDLGEGVVVEVLGPERPRPRTERLP</sequence>
<organism evidence="2 3">
    <name type="scientific">Protaetiibacter mangrovi</name>
    <dbReference type="NCBI Taxonomy" id="2970926"/>
    <lineage>
        <taxon>Bacteria</taxon>
        <taxon>Bacillati</taxon>
        <taxon>Actinomycetota</taxon>
        <taxon>Actinomycetes</taxon>
        <taxon>Micrococcales</taxon>
        <taxon>Microbacteriaceae</taxon>
        <taxon>Protaetiibacter</taxon>
    </lineage>
</organism>
<dbReference type="Proteomes" id="UP001205337">
    <property type="component" value="Unassembled WGS sequence"/>
</dbReference>
<evidence type="ECO:0000313" key="2">
    <source>
        <dbReference type="EMBL" id="MCS0500717.1"/>
    </source>
</evidence>
<dbReference type="RefSeq" id="WP_258799915.1">
    <property type="nucleotide sequence ID" value="NZ_JANTHX010000008.1"/>
</dbReference>
<evidence type="ECO:0008006" key="4">
    <source>
        <dbReference type="Google" id="ProtNLM"/>
    </source>
</evidence>
<gene>
    <name evidence="2" type="ORF">NUH29_14285</name>
</gene>
<reference evidence="2 3" key="1">
    <citation type="submission" date="2022-08" db="EMBL/GenBank/DDBJ databases">
        <authorList>
            <person name="Li F."/>
        </authorList>
    </citation>
    <scope>NUCLEOTIDE SEQUENCE [LARGE SCALE GENOMIC DNA]</scope>
    <source>
        <strain evidence="2 3">10F1B-8-1</strain>
    </source>
</reference>
<dbReference type="InterPro" id="IPR008984">
    <property type="entry name" value="SMAD_FHA_dom_sf"/>
</dbReference>
<dbReference type="SUPFAM" id="SSF49879">
    <property type="entry name" value="SMAD/FHA domain"/>
    <property type="match status" value="1"/>
</dbReference>
<protein>
    <recommendedName>
        <fullName evidence="4">FHA domain-containing protein</fullName>
    </recommendedName>
</protein>
<dbReference type="Gene3D" id="2.60.200.20">
    <property type="match status" value="1"/>
</dbReference>
<comment type="caution">
    <text evidence="2">The sequence shown here is derived from an EMBL/GenBank/DDBJ whole genome shotgun (WGS) entry which is preliminary data.</text>
</comment>
<accession>A0ABT1ZJ22</accession>
<name>A0ABT1ZJ22_9MICO</name>
<feature type="region of interest" description="Disordered" evidence="1">
    <location>
        <begin position="37"/>
        <end position="57"/>
    </location>
</feature>
<proteinExistence type="predicted"/>
<evidence type="ECO:0000256" key="1">
    <source>
        <dbReference type="SAM" id="MobiDB-lite"/>
    </source>
</evidence>
<evidence type="ECO:0000313" key="3">
    <source>
        <dbReference type="Proteomes" id="UP001205337"/>
    </source>
</evidence>